<feature type="compositionally biased region" description="Basic and acidic residues" evidence="1">
    <location>
        <begin position="485"/>
        <end position="502"/>
    </location>
</feature>
<accession>A0A8R1YCD7</accession>
<reference evidence="3" key="1">
    <citation type="journal article" date="2008" name="Nat. Genet.">
        <title>The Pristionchus pacificus genome provides a unique perspective on nematode lifestyle and parasitism.</title>
        <authorList>
            <person name="Dieterich C."/>
            <person name="Clifton S.W."/>
            <person name="Schuster L.N."/>
            <person name="Chinwalla A."/>
            <person name="Delehaunty K."/>
            <person name="Dinkelacker I."/>
            <person name="Fulton L."/>
            <person name="Fulton R."/>
            <person name="Godfrey J."/>
            <person name="Minx P."/>
            <person name="Mitreva M."/>
            <person name="Roeseler W."/>
            <person name="Tian H."/>
            <person name="Witte H."/>
            <person name="Yang S.P."/>
            <person name="Wilson R.K."/>
            <person name="Sommer R.J."/>
        </authorList>
    </citation>
    <scope>NUCLEOTIDE SEQUENCE [LARGE SCALE GENOMIC DNA]</scope>
    <source>
        <strain evidence="3">PS312</strain>
    </source>
</reference>
<proteinExistence type="predicted"/>
<dbReference type="Gene3D" id="2.170.270.10">
    <property type="entry name" value="SET domain"/>
    <property type="match status" value="1"/>
</dbReference>
<dbReference type="InterPro" id="IPR001214">
    <property type="entry name" value="SET_dom"/>
</dbReference>
<evidence type="ECO:0000313" key="2">
    <source>
        <dbReference type="EnsemblMetazoa" id="PPA03444.1"/>
    </source>
</evidence>
<accession>A0A2A6CU46</accession>
<dbReference type="Pfam" id="PF00856">
    <property type="entry name" value="SET"/>
    <property type="match status" value="1"/>
</dbReference>
<keyword evidence="3" id="KW-1185">Reference proteome</keyword>
<dbReference type="AlphaFoldDB" id="A0A2A6CU46"/>
<feature type="region of interest" description="Disordered" evidence="1">
    <location>
        <begin position="277"/>
        <end position="314"/>
    </location>
</feature>
<dbReference type="EnsemblMetazoa" id="PPA03444.1">
    <property type="protein sequence ID" value="PPA03444.1"/>
    <property type="gene ID" value="WBGene00092998"/>
</dbReference>
<feature type="region of interest" description="Disordered" evidence="1">
    <location>
        <begin position="217"/>
        <end position="260"/>
    </location>
</feature>
<dbReference type="InterPro" id="IPR046341">
    <property type="entry name" value="SET_dom_sf"/>
</dbReference>
<evidence type="ECO:0000313" key="3">
    <source>
        <dbReference type="Proteomes" id="UP000005239"/>
    </source>
</evidence>
<dbReference type="SUPFAM" id="SSF82199">
    <property type="entry name" value="SET domain"/>
    <property type="match status" value="1"/>
</dbReference>
<gene>
    <name evidence="2" type="primary">WBGene00092998</name>
</gene>
<feature type="compositionally biased region" description="Basic and acidic residues" evidence="1">
    <location>
        <begin position="277"/>
        <end position="289"/>
    </location>
</feature>
<name>A0A2A6CU46_PRIPA</name>
<sequence>MILRLHSKGKGYESTYPIAESGRTKRKEARIVKSLEVSKPQDNQIRLQYEPLDLLPASLLPFFPSFSDISSLKMMSTASSSLTSTGATHSRRRTSIADYDMEDYTKEKKKAKREREKKEKKKYEAYLQAAILRNEDVFGTVPCDVKISESQRTQSAHSVRSSPVLVLNPLSESTEPFDSTMISSLTNTSAVHRSNIATQTPLLEMSKQISRTYFPARQEEKGGEDPMETEEKDDSKSEGSSMTLPNSSTALSSIASDASAHEHDIEPLQVDALLRNHDLPRGGESHDDSMENAMADPEKGEVHDSRDSSASLPHAMTDSIDLVRKISESARDHQLSPPTSSESTVSSLSISSNFIPDFLDVNENYVTTTSYMKSILHQRPSKRPRRVLADSTRMNAALETVENESDEGTSALRGNHKRRRSSGEEDGIEDSSEEQKDSIRAENAPSKSLREENEDDEINNRGVMDQIYYGHEENEEERDEVMGVEAREAEEERVPDENDENSHPAAVSSNIGTTEGEFLPKSRSGRALKAVHKMGAAEKKEIDEIEEADKLSAIWSMLIDNLKKRPQKKRCCALKSIARRNRKLFDVLPSSIGGKGLFLKKNIRIGTVITYYDGFFGTLSELRRTNRNQSHYMMVGKVGYDGHPEVFAEKGGRKLVGQASMTNHSRTAYNCVMKNVRGCGGECNSLVLLLVANKEMEEGTELLWDYGRHYRDIECVPCKRRSARAEEKNLSFQPCDYCSQFLFLDD</sequence>
<feature type="region of interest" description="Disordered" evidence="1">
    <location>
        <begin position="398"/>
        <end position="519"/>
    </location>
</feature>
<dbReference type="PROSITE" id="PS50280">
    <property type="entry name" value="SET"/>
    <property type="match status" value="1"/>
</dbReference>
<feature type="compositionally biased region" description="Polar residues" evidence="1">
    <location>
        <begin position="242"/>
        <end position="256"/>
    </location>
</feature>
<evidence type="ECO:0000256" key="1">
    <source>
        <dbReference type="SAM" id="MobiDB-lite"/>
    </source>
</evidence>
<reference evidence="2" key="2">
    <citation type="submission" date="2022-06" db="UniProtKB">
        <authorList>
            <consortium name="EnsemblMetazoa"/>
        </authorList>
    </citation>
    <scope>IDENTIFICATION</scope>
    <source>
        <strain evidence="2">PS312</strain>
    </source>
</reference>
<dbReference type="Proteomes" id="UP000005239">
    <property type="component" value="Unassembled WGS sequence"/>
</dbReference>
<protein>
    <submittedName>
        <fullName evidence="2">SET domain-containing protein</fullName>
    </submittedName>
</protein>
<organism evidence="2 3">
    <name type="scientific">Pristionchus pacificus</name>
    <name type="common">Parasitic nematode worm</name>
    <dbReference type="NCBI Taxonomy" id="54126"/>
    <lineage>
        <taxon>Eukaryota</taxon>
        <taxon>Metazoa</taxon>
        <taxon>Ecdysozoa</taxon>
        <taxon>Nematoda</taxon>
        <taxon>Chromadorea</taxon>
        <taxon>Rhabditida</taxon>
        <taxon>Rhabditina</taxon>
        <taxon>Diplogasteromorpha</taxon>
        <taxon>Diplogasteroidea</taxon>
        <taxon>Neodiplogasteridae</taxon>
        <taxon>Pristionchus</taxon>
    </lineage>
</organism>
<dbReference type="SMART" id="SM00317">
    <property type="entry name" value="SET"/>
    <property type="match status" value="1"/>
</dbReference>
<feature type="compositionally biased region" description="Basic and acidic residues" evidence="1">
    <location>
        <begin position="296"/>
        <end position="307"/>
    </location>
</feature>